<proteinExistence type="predicted"/>
<dbReference type="AlphaFoldDB" id="A0A7R9F826"/>
<protein>
    <submittedName>
        <fullName evidence="2">Uncharacterized protein</fullName>
    </submittedName>
</protein>
<organism evidence="2">
    <name type="scientific">Timema bartmani</name>
    <dbReference type="NCBI Taxonomy" id="61472"/>
    <lineage>
        <taxon>Eukaryota</taxon>
        <taxon>Metazoa</taxon>
        <taxon>Ecdysozoa</taxon>
        <taxon>Arthropoda</taxon>
        <taxon>Hexapoda</taxon>
        <taxon>Insecta</taxon>
        <taxon>Pterygota</taxon>
        <taxon>Neoptera</taxon>
        <taxon>Polyneoptera</taxon>
        <taxon>Phasmatodea</taxon>
        <taxon>Timematodea</taxon>
        <taxon>Timematoidea</taxon>
        <taxon>Timematidae</taxon>
        <taxon>Timema</taxon>
    </lineage>
</organism>
<reference evidence="2" key="1">
    <citation type="submission" date="2020-11" db="EMBL/GenBank/DDBJ databases">
        <authorList>
            <person name="Tran Van P."/>
        </authorList>
    </citation>
    <scope>NUCLEOTIDE SEQUENCE</scope>
</reference>
<feature type="region of interest" description="Disordered" evidence="1">
    <location>
        <begin position="184"/>
        <end position="210"/>
    </location>
</feature>
<dbReference type="EMBL" id="OD569919">
    <property type="protein sequence ID" value="CAD7448382.1"/>
    <property type="molecule type" value="Genomic_DNA"/>
</dbReference>
<evidence type="ECO:0000313" key="2">
    <source>
        <dbReference type="EMBL" id="CAD7448382.1"/>
    </source>
</evidence>
<gene>
    <name evidence="2" type="ORF">TBIB3V08_LOCUS10669</name>
</gene>
<accession>A0A7R9F826</accession>
<name>A0A7R9F826_9NEOP</name>
<evidence type="ECO:0000256" key="1">
    <source>
        <dbReference type="SAM" id="MobiDB-lite"/>
    </source>
</evidence>
<sequence>METCDISLVKEEIVEPIKTEPQNEDEFEIKTEDPNLVGDFTDTINYEAQRFQTLDVERKSPWDGFLPIKEQIKDETDMSNSVNEIVKTEQKLYDSSLGIMDSNIDHFTPVDKSEWLEVVSDGANEGAGLGKGSDGWGVLGVDSGVKEFGTRGAVRGNLREALGTWWCGEGEGGGIPRHKELQCRGSQEEALSTRRHGDGVGGSPQHTEAL</sequence>